<dbReference type="RefSeq" id="WP_042686454.1">
    <property type="nucleotide sequence ID" value="NZ_DUIH01000021.1"/>
</dbReference>
<sequence length="336" mass="37514">MARKKFSLPMEHDADGMRFATPERVAAYRARRLSCATLLEIGCGIGGQTIAFARTCERVMAVDIDPVKVECAKRNCRRAGVENVEFFVADGASEEFASTIEEVDYVFCDPTRAPAEPTRTLESLNPSPTRLLSLYKGVCRGLAIEAPPQLAPDRVPLRCEREYLSLDGTLNRLTLYFGELMECERSCVSLSDHESRLCSGGEGKVEIVDAVSPLCFEPDPALIKAGLLRRLAHVLKETLRILVWDEKRCLLTSEHMLHSPFLVHSFLVVAHLKGGDAIKRANELLKERAKRVLIRGSLSPREYWGVRGALERGIHGNEVFHAFLRDDEVLLLKLIA</sequence>
<protein>
    <submittedName>
        <fullName evidence="2">Class I SAM-dependent methyltransferase</fullName>
    </submittedName>
</protein>
<dbReference type="PANTHER" id="PTHR14741:SF32">
    <property type="entry name" value="TRIMETHYLGUANOSINE SYNTHASE"/>
    <property type="match status" value="1"/>
</dbReference>
<dbReference type="EMBL" id="DUIH01000021">
    <property type="protein sequence ID" value="HIH70111.1"/>
    <property type="molecule type" value="Genomic_DNA"/>
</dbReference>
<evidence type="ECO:0000259" key="1">
    <source>
        <dbReference type="Pfam" id="PF13649"/>
    </source>
</evidence>
<accession>A0A832VN98</accession>
<dbReference type="AlphaFoldDB" id="A0A832VN98"/>
<comment type="caution">
    <text evidence="2">The sequence shown here is derived from an EMBL/GenBank/DDBJ whole genome shotgun (WGS) entry which is preliminary data.</text>
</comment>
<keyword evidence="2" id="KW-0808">Transferase</keyword>
<dbReference type="Pfam" id="PF13649">
    <property type="entry name" value="Methyltransf_25"/>
    <property type="match status" value="1"/>
</dbReference>
<dbReference type="Proteomes" id="UP000600363">
    <property type="component" value="Unassembled WGS sequence"/>
</dbReference>
<dbReference type="InterPro" id="IPR029063">
    <property type="entry name" value="SAM-dependent_MTases_sf"/>
</dbReference>
<reference evidence="2" key="1">
    <citation type="journal article" date="2020" name="bioRxiv">
        <title>A rank-normalized archaeal taxonomy based on genome phylogeny resolves widespread incomplete and uneven classifications.</title>
        <authorList>
            <person name="Rinke C."/>
            <person name="Chuvochina M."/>
            <person name="Mussig A.J."/>
            <person name="Chaumeil P.-A."/>
            <person name="Waite D.W."/>
            <person name="Whitman W.B."/>
            <person name="Parks D.H."/>
            <person name="Hugenholtz P."/>
        </authorList>
    </citation>
    <scope>NUCLEOTIDE SEQUENCE</scope>
    <source>
        <strain evidence="2">UBA12518</strain>
    </source>
</reference>
<evidence type="ECO:0000313" key="3">
    <source>
        <dbReference type="Proteomes" id="UP000600363"/>
    </source>
</evidence>
<dbReference type="CDD" id="cd02440">
    <property type="entry name" value="AdoMet_MTases"/>
    <property type="match status" value="1"/>
</dbReference>
<evidence type="ECO:0000313" key="2">
    <source>
        <dbReference type="EMBL" id="HIH70111.1"/>
    </source>
</evidence>
<name>A0A832VN98_9EURY</name>
<keyword evidence="2" id="KW-0489">Methyltransferase</keyword>
<dbReference type="InterPro" id="IPR041698">
    <property type="entry name" value="Methyltransf_25"/>
</dbReference>
<proteinExistence type="predicted"/>
<feature type="domain" description="Methyltransferase" evidence="1">
    <location>
        <begin position="39"/>
        <end position="108"/>
    </location>
</feature>
<dbReference type="Gene3D" id="3.40.50.150">
    <property type="entry name" value="Vaccinia Virus protein VP39"/>
    <property type="match status" value="1"/>
</dbReference>
<organism evidence="2 3">
    <name type="scientific">Methermicoccus shengliensis</name>
    <dbReference type="NCBI Taxonomy" id="660064"/>
    <lineage>
        <taxon>Archaea</taxon>
        <taxon>Methanobacteriati</taxon>
        <taxon>Methanobacteriota</taxon>
        <taxon>Stenosarchaea group</taxon>
        <taxon>Methanomicrobia</taxon>
        <taxon>Methanosarcinales</taxon>
        <taxon>Methermicoccaceae</taxon>
        <taxon>Methermicoccus</taxon>
    </lineage>
</organism>
<dbReference type="GO" id="GO:0071164">
    <property type="term" value="F:RNA cap trimethylguanosine synthase activity"/>
    <property type="evidence" value="ECO:0007669"/>
    <property type="project" value="TreeGrafter"/>
</dbReference>
<dbReference type="SUPFAM" id="SSF53335">
    <property type="entry name" value="S-adenosyl-L-methionine-dependent methyltransferases"/>
    <property type="match status" value="1"/>
</dbReference>
<dbReference type="PANTHER" id="PTHR14741">
    <property type="entry name" value="S-ADENOSYLMETHIONINE-DEPENDENT METHYLTRANSFERASE RELATED"/>
    <property type="match status" value="1"/>
</dbReference>
<gene>
    <name evidence="2" type="ORF">HA299_05830</name>
</gene>